<dbReference type="GO" id="GO:0004813">
    <property type="term" value="F:alanine-tRNA ligase activity"/>
    <property type="evidence" value="ECO:0007669"/>
    <property type="project" value="UniProtKB-UniRule"/>
</dbReference>
<dbReference type="InterPro" id="IPR018164">
    <property type="entry name" value="Ala-tRNA-synth_IIc_N"/>
</dbReference>
<keyword evidence="7 11" id="KW-0067">ATP-binding</keyword>
<dbReference type="RefSeq" id="WP_099152559.1">
    <property type="nucleotide sequence ID" value="NZ_PDUD01000027.1"/>
</dbReference>
<protein>
    <recommendedName>
        <fullName evidence="11">Alanine--tRNA ligase</fullName>
        <ecNumber evidence="11">6.1.1.7</ecNumber>
    </recommendedName>
    <alternativeName>
        <fullName evidence="11">Alanyl-tRNA synthetase</fullName>
        <shortName evidence="11">AlaRS</shortName>
    </alternativeName>
</protein>
<dbReference type="GO" id="GO:0005524">
    <property type="term" value="F:ATP binding"/>
    <property type="evidence" value="ECO:0007669"/>
    <property type="project" value="UniProtKB-UniRule"/>
</dbReference>
<dbReference type="FunFam" id="3.30.930.10:FF:000011">
    <property type="entry name" value="Alanine--tRNA ligase, cytoplasmic"/>
    <property type="match status" value="1"/>
</dbReference>
<evidence type="ECO:0000256" key="1">
    <source>
        <dbReference type="ARBA" id="ARBA00008226"/>
    </source>
</evidence>
<proteinExistence type="inferred from homology"/>
<evidence type="ECO:0000259" key="13">
    <source>
        <dbReference type="PROSITE" id="PS50860"/>
    </source>
</evidence>
<feature type="domain" description="Alanyl-transfer RNA synthetases family profile" evidence="13">
    <location>
        <begin position="1"/>
        <end position="710"/>
    </location>
</feature>
<keyword evidence="2 11" id="KW-0820">tRNA-binding</keyword>
<dbReference type="InterPro" id="IPR018163">
    <property type="entry name" value="Thr/Ala-tRNA-synth_IIc_edit"/>
</dbReference>
<feature type="binding site" evidence="11">
    <location>
        <position position="671"/>
    </location>
    <ligand>
        <name>Zn(2+)</name>
        <dbReference type="ChEBI" id="CHEBI:29105"/>
    </ligand>
</feature>
<dbReference type="InterPro" id="IPR002318">
    <property type="entry name" value="Ala-tRNA-lgiase_IIc"/>
</dbReference>
<evidence type="ECO:0000256" key="5">
    <source>
        <dbReference type="ARBA" id="ARBA00022741"/>
    </source>
</evidence>
<evidence type="ECO:0000313" key="15">
    <source>
        <dbReference type="Proteomes" id="UP000223913"/>
    </source>
</evidence>
<dbReference type="Proteomes" id="UP000223913">
    <property type="component" value="Unassembled WGS sequence"/>
</dbReference>
<dbReference type="PROSITE" id="PS50860">
    <property type="entry name" value="AA_TRNA_LIGASE_II_ALA"/>
    <property type="match status" value="1"/>
</dbReference>
<dbReference type="InterPro" id="IPR045864">
    <property type="entry name" value="aa-tRNA-synth_II/BPL/LPL"/>
</dbReference>
<dbReference type="Gene3D" id="3.30.980.10">
    <property type="entry name" value="Threonyl-trna Synthetase, Chain A, domain 2"/>
    <property type="match status" value="1"/>
</dbReference>
<dbReference type="GO" id="GO:0006419">
    <property type="term" value="P:alanyl-tRNA aminoacylation"/>
    <property type="evidence" value="ECO:0007669"/>
    <property type="project" value="UniProtKB-UniRule"/>
</dbReference>
<dbReference type="PANTHER" id="PTHR11777:SF9">
    <property type="entry name" value="ALANINE--TRNA LIGASE, CYTOPLASMIC"/>
    <property type="match status" value="1"/>
</dbReference>
<evidence type="ECO:0000256" key="12">
    <source>
        <dbReference type="SAM" id="Coils"/>
    </source>
</evidence>
<dbReference type="InterPro" id="IPR018162">
    <property type="entry name" value="Ala-tRNA-ligase_IIc_anticod-bd"/>
</dbReference>
<keyword evidence="12" id="KW-0175">Coiled coil</keyword>
<keyword evidence="11" id="KW-0963">Cytoplasm</keyword>
<keyword evidence="8 11" id="KW-0694">RNA-binding</keyword>
<feature type="coiled-coil region" evidence="12">
    <location>
        <begin position="732"/>
        <end position="759"/>
    </location>
</feature>
<evidence type="ECO:0000256" key="6">
    <source>
        <dbReference type="ARBA" id="ARBA00022833"/>
    </source>
</evidence>
<keyword evidence="3 11" id="KW-0436">Ligase</keyword>
<dbReference type="InterPro" id="IPR023033">
    <property type="entry name" value="Ala_tRNA_ligase_euk/bac"/>
</dbReference>
<dbReference type="OrthoDB" id="9803884at2"/>
<evidence type="ECO:0000256" key="9">
    <source>
        <dbReference type="ARBA" id="ARBA00022917"/>
    </source>
</evidence>
<organism evidence="14 15">
    <name type="scientific">Flavilitoribacter nigricans (strain ATCC 23147 / DSM 23189 / NBRC 102662 / NCIMB 1420 / SS-2)</name>
    <name type="common">Lewinella nigricans</name>
    <dbReference type="NCBI Taxonomy" id="1122177"/>
    <lineage>
        <taxon>Bacteria</taxon>
        <taxon>Pseudomonadati</taxon>
        <taxon>Bacteroidota</taxon>
        <taxon>Saprospiria</taxon>
        <taxon>Saprospirales</taxon>
        <taxon>Lewinellaceae</taxon>
        <taxon>Flavilitoribacter</taxon>
    </lineage>
</organism>
<dbReference type="SMART" id="SM00863">
    <property type="entry name" value="tRNA_SAD"/>
    <property type="match status" value="1"/>
</dbReference>
<evidence type="ECO:0000256" key="2">
    <source>
        <dbReference type="ARBA" id="ARBA00022555"/>
    </source>
</evidence>
<dbReference type="SUPFAM" id="SSF101353">
    <property type="entry name" value="Putative anticodon-binding domain of alanyl-tRNA synthetase (AlaRS)"/>
    <property type="match status" value="1"/>
</dbReference>
<comment type="domain">
    <text evidence="11">Consists of three domains; the N-terminal catalytic domain, the editing domain and the C-terminal C-Ala domain. The editing domain removes incorrectly charged amino acids, while the C-Ala domain, along with tRNA(Ala), serves as a bridge to cooperatively bring together the editing and aminoacylation centers thus stimulating deacylation of misacylated tRNAs.</text>
</comment>
<dbReference type="InterPro" id="IPR018165">
    <property type="entry name" value="Ala-tRNA-synth_IIc_core"/>
</dbReference>
<keyword evidence="10 11" id="KW-0030">Aminoacyl-tRNA synthetase</keyword>
<dbReference type="CDD" id="cd00673">
    <property type="entry name" value="AlaRS_core"/>
    <property type="match status" value="1"/>
</dbReference>
<evidence type="ECO:0000256" key="3">
    <source>
        <dbReference type="ARBA" id="ARBA00022598"/>
    </source>
</evidence>
<keyword evidence="9 11" id="KW-0648">Protein biosynthesis</keyword>
<evidence type="ECO:0000256" key="7">
    <source>
        <dbReference type="ARBA" id="ARBA00022840"/>
    </source>
</evidence>
<dbReference type="HAMAP" id="MF_00036_B">
    <property type="entry name" value="Ala_tRNA_synth_B"/>
    <property type="match status" value="1"/>
</dbReference>
<comment type="subcellular location">
    <subcellularLocation>
        <location evidence="11">Cytoplasm</location>
    </subcellularLocation>
</comment>
<dbReference type="InterPro" id="IPR009000">
    <property type="entry name" value="Transl_B-barrel_sf"/>
</dbReference>
<dbReference type="Pfam" id="PF07973">
    <property type="entry name" value="tRNA_SAD"/>
    <property type="match status" value="1"/>
</dbReference>
<dbReference type="FunFam" id="3.30.980.10:FF:000004">
    <property type="entry name" value="Alanine--tRNA ligase, cytoplasmic"/>
    <property type="match status" value="1"/>
</dbReference>
<accession>A0A2D0N6P6</accession>
<keyword evidence="4 11" id="KW-0479">Metal-binding</keyword>
<dbReference type="Pfam" id="PF01411">
    <property type="entry name" value="tRNA-synt_2c"/>
    <property type="match status" value="1"/>
</dbReference>
<dbReference type="NCBIfam" id="TIGR00344">
    <property type="entry name" value="alaS"/>
    <property type="match status" value="1"/>
</dbReference>
<keyword evidence="15" id="KW-1185">Reference proteome</keyword>
<dbReference type="FunFam" id="3.30.54.20:FF:000001">
    <property type="entry name" value="Alanine--tRNA ligase"/>
    <property type="match status" value="1"/>
</dbReference>
<dbReference type="Gene3D" id="3.10.310.40">
    <property type="match status" value="1"/>
</dbReference>
<dbReference type="Gene3D" id="2.40.30.130">
    <property type="match status" value="1"/>
</dbReference>
<dbReference type="Gene3D" id="3.30.930.10">
    <property type="entry name" value="Bira Bifunctional Protein, Domain 2"/>
    <property type="match status" value="1"/>
</dbReference>
<feature type="binding site" evidence="11">
    <location>
        <position position="667"/>
    </location>
    <ligand>
        <name>Zn(2+)</name>
        <dbReference type="ChEBI" id="CHEBI:29105"/>
    </ligand>
</feature>
<sequence length="876" mass="97919">MTSTEIRQAFLDFFKSKDHKIVPSAPIVNKDDPTLMFTNAGMNQFKDYFLGNQVPDKRRIADTQKCLRVSGKHNDLEEVGRDGTHHTMFEMLGNWSFGDYFKKEAIAWSWELLTDVLKLPKDRLYATVFEGDAGEGLPEDSEARGFWEKILPADHVINGNKKDNFWEMGDTGPCGPCTEIHIDLRSDEDRLKVPGHELVNMDDPEVVEIWNNVFIQFNRKADGKLEPLPEKHVDTGMGFERLVMVMQGKKATYDTDIFMPFINYIEKQSGLKYQHRYAEDAKSDIAMRVVVDHIRAVAFTIADGQLPGNSGAGYVIRRILRRAVRYYYSFLNIKEPFLHTLIPQLADYFQGVFPELKAQQVQVARIIEGEEKTFLNTLENGIARFEDLEVTDGLIAGEDAFVLYDTYGFPIDLTRLMAEEKGYRVDEKGFEKALQEQKDRARADAAKAVGDWTELRSGEEVEFVGYDQLAVDDARIIKYRTVNAKGKDQYHIVLNKTPFYGESGGQAGDKGLLSIDGETIKVLDTQKENELTVHIVDRFPETLDGSVHAQVHDRMRRATEANHSAVHLMHAALHQILGEHALQKGQDVNDQRLRFDFSHFEAVKPEELQEIETMVNEKIRADIQLEEDRNMPIDQAKASGAMMLFGEKYGDEVRVITFDKDFSRELCGGTHVSATGKIGQFKILSESSVAAGIRRIEAVTAEVAEAHLRSELQALNEVRSMMKNPADVVKSIHSLQEENKALKKEIEKMLNEQAGALKDQLGSKAESINGVNFIGVKLPLNDNGAIKNLAFQLEKDVDRLVAVLGAEANGKALLTIIISRDVADEGKINAGQMIRQVAQHIKGGGGGQPHFATAGGKNPDGLDAAIAAARDIIAGA</sequence>
<feature type="binding site" evidence="11">
    <location>
        <position position="567"/>
    </location>
    <ligand>
        <name>Zn(2+)</name>
        <dbReference type="ChEBI" id="CHEBI:29105"/>
    </ligand>
</feature>
<dbReference type="PANTHER" id="PTHR11777">
    <property type="entry name" value="ALANYL-TRNA SYNTHETASE"/>
    <property type="match status" value="1"/>
</dbReference>
<comment type="caution">
    <text evidence="14">The sequence shown here is derived from an EMBL/GenBank/DDBJ whole genome shotgun (WGS) entry which is preliminary data.</text>
</comment>
<evidence type="ECO:0000256" key="11">
    <source>
        <dbReference type="HAMAP-Rule" id="MF_00036"/>
    </source>
</evidence>
<dbReference type="SUPFAM" id="SSF55186">
    <property type="entry name" value="ThrRS/AlaRS common domain"/>
    <property type="match status" value="1"/>
</dbReference>
<dbReference type="GO" id="GO:0005737">
    <property type="term" value="C:cytoplasm"/>
    <property type="evidence" value="ECO:0007669"/>
    <property type="project" value="UniProtKB-SubCell"/>
</dbReference>
<dbReference type="InterPro" id="IPR003156">
    <property type="entry name" value="DHHA1_dom"/>
</dbReference>
<evidence type="ECO:0000313" key="14">
    <source>
        <dbReference type="EMBL" id="PHN04174.1"/>
    </source>
</evidence>
<dbReference type="Gene3D" id="3.30.54.20">
    <property type="match status" value="1"/>
</dbReference>
<name>A0A2D0N6P6_FLAN2</name>
<dbReference type="GO" id="GO:0002161">
    <property type="term" value="F:aminoacyl-tRNA deacylase activity"/>
    <property type="evidence" value="ECO:0007669"/>
    <property type="project" value="TreeGrafter"/>
</dbReference>
<dbReference type="SUPFAM" id="SSF55681">
    <property type="entry name" value="Class II aaRS and biotin synthetases"/>
    <property type="match status" value="1"/>
</dbReference>
<reference evidence="14 15" key="1">
    <citation type="submission" date="2017-10" db="EMBL/GenBank/DDBJ databases">
        <title>The draft genome sequence of Lewinella nigricans NBRC 102662.</title>
        <authorList>
            <person name="Wang K."/>
        </authorList>
    </citation>
    <scope>NUCLEOTIDE SEQUENCE [LARGE SCALE GENOMIC DNA]</scope>
    <source>
        <strain evidence="14 15">NBRC 102662</strain>
    </source>
</reference>
<dbReference type="Pfam" id="PF02272">
    <property type="entry name" value="DHHA1"/>
    <property type="match status" value="1"/>
</dbReference>
<keyword evidence="5 11" id="KW-0547">Nucleotide-binding</keyword>
<dbReference type="FunFam" id="3.10.310.40:FF:000001">
    <property type="entry name" value="Alanine--tRNA ligase"/>
    <property type="match status" value="1"/>
</dbReference>
<dbReference type="EMBL" id="PDUD01000027">
    <property type="protein sequence ID" value="PHN04174.1"/>
    <property type="molecule type" value="Genomic_DNA"/>
</dbReference>
<dbReference type="AlphaFoldDB" id="A0A2D0N6P6"/>
<comment type="catalytic activity">
    <reaction evidence="11">
        <text>tRNA(Ala) + L-alanine + ATP = L-alanyl-tRNA(Ala) + AMP + diphosphate</text>
        <dbReference type="Rhea" id="RHEA:12540"/>
        <dbReference type="Rhea" id="RHEA-COMP:9657"/>
        <dbReference type="Rhea" id="RHEA-COMP:9923"/>
        <dbReference type="ChEBI" id="CHEBI:30616"/>
        <dbReference type="ChEBI" id="CHEBI:33019"/>
        <dbReference type="ChEBI" id="CHEBI:57972"/>
        <dbReference type="ChEBI" id="CHEBI:78442"/>
        <dbReference type="ChEBI" id="CHEBI:78497"/>
        <dbReference type="ChEBI" id="CHEBI:456215"/>
        <dbReference type="EC" id="6.1.1.7"/>
    </reaction>
</comment>
<gene>
    <name evidence="11" type="primary">alaS</name>
    <name evidence="14" type="ORF">CRP01_23560</name>
</gene>
<dbReference type="PRINTS" id="PR00980">
    <property type="entry name" value="TRNASYNTHALA"/>
</dbReference>
<dbReference type="GO" id="GO:0008270">
    <property type="term" value="F:zinc ion binding"/>
    <property type="evidence" value="ECO:0007669"/>
    <property type="project" value="UniProtKB-UniRule"/>
</dbReference>
<keyword evidence="6 11" id="KW-0862">Zinc</keyword>
<feature type="binding site" evidence="11">
    <location>
        <position position="563"/>
    </location>
    <ligand>
        <name>Zn(2+)</name>
        <dbReference type="ChEBI" id="CHEBI:29105"/>
    </ligand>
</feature>
<dbReference type="InterPro" id="IPR012947">
    <property type="entry name" value="tRNA_SAD"/>
</dbReference>
<comment type="similarity">
    <text evidence="1 11">Belongs to the class-II aminoacyl-tRNA synthetase family.</text>
</comment>
<comment type="function">
    <text evidence="11">Catalyzes the attachment of alanine to tRNA(Ala) in a two-step reaction: alanine is first activated by ATP to form Ala-AMP and then transferred to the acceptor end of tRNA(Ala). Also edits incorrectly charged Ser-tRNA(Ala) and Gly-tRNA(Ala) via its editing domain.</text>
</comment>
<dbReference type="SUPFAM" id="SSF50447">
    <property type="entry name" value="Translation proteins"/>
    <property type="match status" value="1"/>
</dbReference>
<dbReference type="GO" id="GO:0000049">
    <property type="term" value="F:tRNA binding"/>
    <property type="evidence" value="ECO:0007669"/>
    <property type="project" value="UniProtKB-KW"/>
</dbReference>
<dbReference type="EC" id="6.1.1.7" evidence="11"/>
<evidence type="ECO:0000256" key="8">
    <source>
        <dbReference type="ARBA" id="ARBA00022884"/>
    </source>
</evidence>
<comment type="cofactor">
    <cofactor evidence="11">
        <name>Zn(2+)</name>
        <dbReference type="ChEBI" id="CHEBI:29105"/>
    </cofactor>
    <text evidence="11">Binds 1 zinc ion per subunit.</text>
</comment>
<dbReference type="InterPro" id="IPR050058">
    <property type="entry name" value="Ala-tRNA_ligase"/>
</dbReference>
<evidence type="ECO:0000256" key="10">
    <source>
        <dbReference type="ARBA" id="ARBA00023146"/>
    </source>
</evidence>
<evidence type="ECO:0000256" key="4">
    <source>
        <dbReference type="ARBA" id="ARBA00022723"/>
    </source>
</evidence>